<feature type="region of interest" description="Disordered" evidence="1">
    <location>
        <begin position="1"/>
        <end position="60"/>
    </location>
</feature>
<dbReference type="RefSeq" id="XP_025363710.1">
    <property type="nucleotide sequence ID" value="XM_025508141.1"/>
</dbReference>
<evidence type="ECO:0000313" key="2">
    <source>
        <dbReference type="EMBL" id="PWN29098.1"/>
    </source>
</evidence>
<dbReference type="EMBL" id="KZ819664">
    <property type="protein sequence ID" value="PWN29098.1"/>
    <property type="molecule type" value="Genomic_DNA"/>
</dbReference>
<feature type="compositionally biased region" description="Basic and acidic residues" evidence="1">
    <location>
        <begin position="8"/>
        <end position="23"/>
    </location>
</feature>
<dbReference type="Proteomes" id="UP000245884">
    <property type="component" value="Unassembled WGS sequence"/>
</dbReference>
<dbReference type="AlphaFoldDB" id="A0A316UWC2"/>
<dbReference type="GeneID" id="37029964"/>
<evidence type="ECO:0000313" key="3">
    <source>
        <dbReference type="Proteomes" id="UP000245884"/>
    </source>
</evidence>
<accession>A0A316UWC2</accession>
<evidence type="ECO:0000256" key="1">
    <source>
        <dbReference type="SAM" id="MobiDB-lite"/>
    </source>
</evidence>
<name>A0A316UWC2_9BASI</name>
<sequence length="269" mass="29781">MSDTEYIDNERDGVSHEDKKPDVKSSPSPRGKKRKPVNDEEDDYGVASSSSSKRKPTTGNGVWTAKAKLAVFKHHVKQPSEIDWDELTRKTGKTKKLCYAIWRDTMEKKIIKASAALGGQLQRISMQKQEGADPSLLFHSPCSSSRTAAELPAVIEQPHSSSVITSSYKATPAKEVKAAKMTPTQTSPNKKRKRATKAEARKGTGSCLQPVLTSPQPQMKKQLFQAMLHGAAKVRCNHVAEQIGRTSTQCSDQWRQQLLPALLKKIDEM</sequence>
<evidence type="ECO:0008006" key="4">
    <source>
        <dbReference type="Google" id="ProtNLM"/>
    </source>
</evidence>
<keyword evidence="3" id="KW-1185">Reference proteome</keyword>
<proteinExistence type="predicted"/>
<protein>
    <recommendedName>
        <fullName evidence="4">Myb-like domain-containing protein</fullName>
    </recommendedName>
</protein>
<feature type="region of interest" description="Disordered" evidence="1">
    <location>
        <begin position="175"/>
        <end position="213"/>
    </location>
</feature>
<reference evidence="2 3" key="1">
    <citation type="journal article" date="2018" name="Mol. Biol. Evol.">
        <title>Broad Genomic Sampling Reveals a Smut Pathogenic Ancestry of the Fungal Clade Ustilaginomycotina.</title>
        <authorList>
            <person name="Kijpornyongpan T."/>
            <person name="Mondo S.J."/>
            <person name="Barry K."/>
            <person name="Sandor L."/>
            <person name="Lee J."/>
            <person name="Lipzen A."/>
            <person name="Pangilinan J."/>
            <person name="LaButti K."/>
            <person name="Hainaut M."/>
            <person name="Henrissat B."/>
            <person name="Grigoriev I.V."/>
            <person name="Spatafora J.W."/>
            <person name="Aime M.C."/>
        </authorList>
    </citation>
    <scope>NUCLEOTIDE SEQUENCE [LARGE SCALE GENOMIC DNA]</scope>
    <source>
        <strain evidence="2 3">MCA 5214</strain>
    </source>
</reference>
<gene>
    <name evidence="2" type="ORF">BDZ90DRAFT_259154</name>
</gene>
<organism evidence="2 3">
    <name type="scientific">Jaminaea rosea</name>
    <dbReference type="NCBI Taxonomy" id="1569628"/>
    <lineage>
        <taxon>Eukaryota</taxon>
        <taxon>Fungi</taxon>
        <taxon>Dikarya</taxon>
        <taxon>Basidiomycota</taxon>
        <taxon>Ustilaginomycotina</taxon>
        <taxon>Exobasidiomycetes</taxon>
        <taxon>Microstromatales</taxon>
        <taxon>Microstromatales incertae sedis</taxon>
        <taxon>Jaminaea</taxon>
    </lineage>
</organism>
<feature type="compositionally biased region" description="Polar residues" evidence="1">
    <location>
        <begin position="47"/>
        <end position="60"/>
    </location>
</feature>